<name>A0A9W7XS01_9FUNG</name>
<dbReference type="GO" id="GO:0005737">
    <property type="term" value="C:cytoplasm"/>
    <property type="evidence" value="ECO:0007669"/>
    <property type="project" value="TreeGrafter"/>
</dbReference>
<evidence type="ECO:0000256" key="7">
    <source>
        <dbReference type="ARBA" id="ARBA00022833"/>
    </source>
</evidence>
<comment type="caution">
    <text evidence="13">The sequence shown here is derived from an EMBL/GenBank/DDBJ whole genome shotgun (WGS) entry which is preliminary data.</text>
</comment>
<feature type="compositionally biased region" description="Acidic residues" evidence="11">
    <location>
        <begin position="1978"/>
        <end position="2014"/>
    </location>
</feature>
<evidence type="ECO:0000256" key="10">
    <source>
        <dbReference type="RuleBase" id="RU366018"/>
    </source>
</evidence>
<feature type="compositionally biased region" description="Basic residues" evidence="11">
    <location>
        <begin position="1840"/>
        <end position="1870"/>
    </location>
</feature>
<feature type="region of interest" description="Disordered" evidence="11">
    <location>
        <begin position="1963"/>
        <end position="2014"/>
    </location>
</feature>
<dbReference type="EMBL" id="JANBOH010000016">
    <property type="protein sequence ID" value="KAJ1647920.1"/>
    <property type="molecule type" value="Genomic_DNA"/>
</dbReference>
<feature type="compositionally biased region" description="Polar residues" evidence="11">
    <location>
        <begin position="1739"/>
        <end position="1751"/>
    </location>
</feature>
<dbReference type="GO" id="GO:0022904">
    <property type="term" value="P:respiratory electron transport chain"/>
    <property type="evidence" value="ECO:0007669"/>
    <property type="project" value="InterPro"/>
</dbReference>
<evidence type="ECO:0000256" key="8">
    <source>
        <dbReference type="ARBA" id="ARBA00046341"/>
    </source>
</evidence>
<dbReference type="GO" id="GO:0071596">
    <property type="term" value="P:ubiquitin-dependent protein catabolic process via the N-end rule pathway"/>
    <property type="evidence" value="ECO:0007669"/>
    <property type="project" value="UniProtKB-UniRule"/>
</dbReference>
<feature type="region of interest" description="Disordered" evidence="11">
    <location>
        <begin position="918"/>
        <end position="948"/>
    </location>
</feature>
<dbReference type="Pfam" id="PF04716">
    <property type="entry name" value="ETC_C1_NDUFA5"/>
    <property type="match status" value="1"/>
</dbReference>
<feature type="region of interest" description="Disordered" evidence="11">
    <location>
        <begin position="1400"/>
        <end position="1429"/>
    </location>
</feature>
<dbReference type="CDD" id="cd16482">
    <property type="entry name" value="RING-H2_UBR1-like"/>
    <property type="match status" value="1"/>
</dbReference>
<dbReference type="GO" id="GO:0000151">
    <property type="term" value="C:ubiquitin ligase complex"/>
    <property type="evidence" value="ECO:0007669"/>
    <property type="project" value="TreeGrafter"/>
</dbReference>
<keyword evidence="13" id="KW-0012">Acyltransferase</keyword>
<keyword evidence="6 10" id="KW-0833">Ubl conjugation pathway</keyword>
<gene>
    <name evidence="13" type="primary">UBR1</name>
    <name evidence="13" type="ORF">LPJ64_000732</name>
</gene>
<dbReference type="PANTHER" id="PTHR21497:SF24">
    <property type="entry name" value="E3 UBIQUITIN-PROTEIN LIGASE UBR1"/>
    <property type="match status" value="1"/>
</dbReference>
<dbReference type="GO" id="GO:0016567">
    <property type="term" value="P:protein ubiquitination"/>
    <property type="evidence" value="ECO:0007669"/>
    <property type="project" value="UniProtKB-UniRule"/>
</dbReference>
<feature type="domain" description="UBR-type" evidence="12">
    <location>
        <begin position="1"/>
        <end position="53"/>
    </location>
</feature>
<comment type="function">
    <text evidence="10">Ubiquitin ligase protein which is a component of the N-end rule pathway. Recognizes and binds to proteins bearing specific N-terminal residues that are destabilizing according to the N-end rule, leading to their ubiquitination and subsequent degradation.</text>
</comment>
<dbReference type="SUPFAM" id="SSF46785">
    <property type="entry name" value="Winged helix' DNA-binding domain"/>
    <property type="match status" value="1"/>
</dbReference>
<feature type="region of interest" description="Disordered" evidence="11">
    <location>
        <begin position="1683"/>
        <end position="1760"/>
    </location>
</feature>
<evidence type="ECO:0000256" key="5">
    <source>
        <dbReference type="ARBA" id="ARBA00022771"/>
    </source>
</evidence>
<dbReference type="CDD" id="cd19673">
    <property type="entry name" value="UBR-box_UBR3"/>
    <property type="match status" value="1"/>
</dbReference>
<dbReference type="InterPro" id="IPR003126">
    <property type="entry name" value="Znf_UBR"/>
</dbReference>
<dbReference type="InterPro" id="IPR014719">
    <property type="entry name" value="Ribosomal_bL12_C/ClpS-like"/>
</dbReference>
<dbReference type="PANTHER" id="PTHR21497">
    <property type="entry name" value="UBIQUITIN LIGASE E3 ALPHA-RELATED"/>
    <property type="match status" value="1"/>
</dbReference>
<evidence type="ECO:0000256" key="2">
    <source>
        <dbReference type="ARBA" id="ARBA00004906"/>
    </source>
</evidence>
<dbReference type="Pfam" id="PF02617">
    <property type="entry name" value="ClpS"/>
    <property type="match status" value="1"/>
</dbReference>
<dbReference type="InterPro" id="IPR036390">
    <property type="entry name" value="WH_DNA-bd_sf"/>
</dbReference>
<feature type="compositionally biased region" description="Low complexity" evidence="11">
    <location>
        <begin position="2177"/>
        <end position="2188"/>
    </location>
</feature>
<dbReference type="InterPro" id="IPR055194">
    <property type="entry name" value="UBR1-like_WH"/>
</dbReference>
<reference evidence="13" key="1">
    <citation type="submission" date="2022-07" db="EMBL/GenBank/DDBJ databases">
        <title>Phylogenomic reconstructions and comparative analyses of Kickxellomycotina fungi.</title>
        <authorList>
            <person name="Reynolds N.K."/>
            <person name="Stajich J.E."/>
            <person name="Barry K."/>
            <person name="Grigoriev I.V."/>
            <person name="Crous P."/>
            <person name="Smith M.E."/>
        </authorList>
    </citation>
    <scope>NUCLEOTIDE SEQUENCE</scope>
    <source>
        <strain evidence="13">NBRC 105413</strain>
    </source>
</reference>
<evidence type="ECO:0000313" key="13">
    <source>
        <dbReference type="EMBL" id="KAJ1647920.1"/>
    </source>
</evidence>
<evidence type="ECO:0000256" key="11">
    <source>
        <dbReference type="SAM" id="MobiDB-lite"/>
    </source>
</evidence>
<feature type="compositionally biased region" description="Polar residues" evidence="11">
    <location>
        <begin position="1878"/>
        <end position="1891"/>
    </location>
</feature>
<dbReference type="GO" id="GO:0061630">
    <property type="term" value="F:ubiquitin protein ligase activity"/>
    <property type="evidence" value="ECO:0007669"/>
    <property type="project" value="UniProtKB-UniRule"/>
</dbReference>
<dbReference type="Gene3D" id="2.10.110.30">
    <property type="match status" value="1"/>
</dbReference>
<dbReference type="PROSITE" id="PS51157">
    <property type="entry name" value="ZF_UBR"/>
    <property type="match status" value="1"/>
</dbReference>
<dbReference type="Proteomes" id="UP001145021">
    <property type="component" value="Unassembled WGS sequence"/>
</dbReference>
<comment type="pathway">
    <text evidence="2 10">Protein modification; protein ubiquitination.</text>
</comment>
<dbReference type="InterPro" id="IPR006806">
    <property type="entry name" value="NDUFA5"/>
</dbReference>
<dbReference type="InterPro" id="IPR044046">
    <property type="entry name" value="E3_ligase_UBR-like_C"/>
</dbReference>
<feature type="compositionally biased region" description="Low complexity" evidence="11">
    <location>
        <begin position="1725"/>
        <end position="1737"/>
    </location>
</feature>
<comment type="catalytic activity">
    <reaction evidence="1 10">
        <text>S-ubiquitinyl-[E2 ubiquitin-conjugating enzyme]-L-cysteine + [acceptor protein]-L-lysine = [E2 ubiquitin-conjugating enzyme]-L-cysteine + N(6)-ubiquitinyl-[acceptor protein]-L-lysine.</text>
        <dbReference type="EC" id="2.3.2.27"/>
    </reaction>
</comment>
<protein>
    <recommendedName>
        <fullName evidence="10">E3 ubiquitin-protein ligase</fullName>
        <ecNumber evidence="10">2.3.2.27</ecNumber>
    </recommendedName>
</protein>
<feature type="compositionally biased region" description="Acidic residues" evidence="11">
    <location>
        <begin position="290"/>
        <end position="313"/>
    </location>
</feature>
<sequence length="2847" mass="314194">MDDTCVLCTRCFQATDHTGHDTSFSVNSGTGGCCDCGDPEAWKIPLRCRHHSGFEELDEVGLEPIISSAGAPFVPGYNNSECPVSVKQSIELTIAVVLEFILETFATSPINLAQQFDEASIMEDALNASMAIGDREQQTKFAVVLWNDEVHSFQDVIDQCTEALLCSQMEAKKIAETVDSSGRDVLRVSTSIPELIDIATTMTNVSLSVSIRAARDVFREQLSASLLIWLRDLACCKFRPLARVFQGKINNEIRAEISHQLCLRWVAPYRSVYLADILEKQYDFSLPDSDTGDDECDNMDEDDPDDYDDSAEDADSRARSDINLDSDFIDAHERDRNAPYSSTAYSELAPFAPAPVPMTAAAAAAASVPMQMRAQRRPMMEMPAGLSGNEQSGGSARGLRRRRSESEDSLGHQGEQRASPRGFSYATHVQSGGSPPSMWLAENNGNSHAGSMPSTIHAAMGAAVDAMGIARNSLARIMQPSVSEGIPQHSLAPGAFPQASAQGAGLPHASSLPTTARHSQFMDPRETGFLSAQGGQLPQSLHMDMDMDMDMDMCDMETALSIDRVLQGCGQQRLDWFLVFDLQLWKEVRSGLRELYMATLMLDTKYKMKIALTFARNYPRLSRAFLTQDRAPEHSVLLFSVQLFTAPTLSASLVDHHKFMYIILDVLKKFFVQPTPEILQRCGVILCDTESFRNRRYFHVFHDMRYLAGTPQVRNWVSSQHRFLSTYVGFIGLFQGMNPNRRAVHEHVEFEADTWVNAFNVTLQVAKSCRQFAECYGISARDLFFIMRGTLRKLHRSVLLMAEENCSFIIRSVQAQGHLPPSISSANNVSGDINENAQLRFEMHTLSTLWGKHYEIVKYDVALSPISFHHPLHWFMAELCQHVKHLTDERAQDFGFATIRDMVFSAFITNLDGAFEIQTDAPASPDGPDAGCESSGHSKTHHGRTATGLYRMGPQDQIQAQRVLLRILDYPIRVCVVMAQIRAGLWVRNGYVIRSQSHHYREVSLRENTYDQDIVLIQFLMSIWPDPDHILMTLIDRFGLYDWLSGRPHSSPVYEPSHMHYMVEEFLNLLIVLVSERHVALGKNALDLARREIVHACLSPISYSELAKRIPERLAEHTEFDNLLQQMANFRGPVSVLDFGLYELKDEFLDEVEPYFIHYSRNQREEVEELLRERLKKRARKHGGEPDEVPAYIPPRLETIRFGPFQRIGLVLHTPLACQMLFYALFHATQNELLSEMMVDEALQLIVIALEDGKRGTVAHEIGGPDVGSPGDSESGYSPDRGGLWKYALEQGYPSGRGAPLNLLGLVLTLGLKPEMKQWKPKLNYIYQLFREGGPRIVSCIDDYYANLEATPMGSRVLKSAMEETKAAERKKKAAQARQAAILAEFANRQQDFMAQYGDEYDDLSDDENHAEVNSEDVSQSSSDKGKATDVSRVHKALWNAPSGACIVCQEECDGIKPFGILTLVQASRAVRDAPLADASQVVDILRLPGDLDSTIVESNVSAPQSPEESTLLNSNKSMAQTRMTDHLSAVNQVAPGAYGAPSGLKSFPVLYHQRGLAASTCGHLMHMRCFMQYCQGIEAKRQQQPTRNHPENPHRKEFLCPLCKSLGNVLLPSLPHSVEYDPLVIADNNPQRFAQSSDTLDPETSAAEFERWISDEWLPFGATLHSALHGQIIGNDMPAANTSASTTAATGTSGQDGSAASSSAVPHSLSREYLDESGGNGPYTSSSSSSTASASAPLPTQTDVTTTGSPANALRNPGGGFSLNITENLAESIPRLDALLRGAQRLPGGLNFHALLSRFLPQLGSGPFGAQSGAERLNLPISLYVRWLTGRQYSDQGNLHHHHHHHHQQQQQHQQHRLPHDHAHSRRVRGNGNGGNSQCSTPDDSGNPSAVPSYAASGLNSVLADRVSSEQEAKIREQVETYQYMYSRFYEVIQSVQRDNYVGLPSAALFEHLSSDKEELDTRALYQGRPGVRTEAEPLDGQEYEDDDDDEDEIGDEEDDEEQEDEDDEEDDYMYPRASAISGASGFMAEPAISSLPQFLQNIVEHIRTLSASGASQASLQSLASSTGIGLPPHLHSANKQWTYPFERAASSLFAHTIELQELSQRGIRNPPVFDHEDSRNLPSGTFLDAVSEANATFLHSLGKIPELHYRMVFGTGAGMPKKGVYDADKQGEGAGTSANAGTSGSSPAQRLRALLADAQFAVAAAASASTQPGATGDALARTRLEMVKDLAFALAPLSGSQAVPSREAHCEHSLWTTGTESMPLKPFLMQDTFALLTEASLSLVIPFGLDVWHLVRLFVTAELIRACVAVGDSLLGEYTGAPKALRIARHLPVDVGNHCLGPGGASLFGGREPPPANGTSLDNRGTGHIMPAAAGTTAAATSAKPAATSCCVPQPWVDAPEARDPKLLSLLSGGNDASLLRDSAPAIQSLVIWAIRQLQGAEYNEETLERLRTAANPVTVTKLVTTLMLPFLRRVALLFYLQYGVDIASEAPWVLSERQRAFSSEDYTQVLSQSEPECARLLKLLHLPSMHQILDVTAQKSTVHLAESWLRELSLFRRRHKSPVSLGAGYTMAIPMSMPTLYSLVELPDRFEVLFERSAKAFCPRCNGVPSDPALCLLCGGFVCAQSFCCEEDGIGECNMHMKTCGGTVGVYLLVKKCGLLLLHHDNGCFMSAPYLDQHGEVDLGLKRGRPLFINRSRYDEMKKLVLTQKIPVFVARKIDQAFDIGGWVTTGIVGIPVNQNARPQLIALYNKTLAELKAKIPESAAYRQSVEAITKQRLSIVEQHEDTARIEELINCGQIEELVDQAQDEIGLISRMAEWKAWEPLEEPVPPRQWEYFKKAPATE</sequence>
<dbReference type="SUPFAM" id="SSF54736">
    <property type="entry name" value="ClpS-like"/>
    <property type="match status" value="1"/>
</dbReference>
<dbReference type="EC" id="2.3.2.27" evidence="10"/>
<proteinExistence type="inferred from homology"/>
<organism evidence="13 14">
    <name type="scientific">Coemansia asiatica</name>
    <dbReference type="NCBI Taxonomy" id="1052880"/>
    <lineage>
        <taxon>Eukaryota</taxon>
        <taxon>Fungi</taxon>
        <taxon>Fungi incertae sedis</taxon>
        <taxon>Zoopagomycota</taxon>
        <taxon>Kickxellomycotina</taxon>
        <taxon>Kickxellomycetes</taxon>
        <taxon>Kickxellales</taxon>
        <taxon>Kickxellaceae</taxon>
        <taxon>Coemansia</taxon>
    </lineage>
</organism>
<dbReference type="Gene3D" id="1.10.10.2670">
    <property type="entry name" value="E3 ubiquitin-protein ligase"/>
    <property type="match status" value="1"/>
</dbReference>
<comment type="similarity">
    <text evidence="8 10">Belongs to the E3 ubiquitin-protein ligase UBR1-like family.</text>
</comment>
<dbReference type="InterPro" id="IPR039164">
    <property type="entry name" value="UBR1-like"/>
</dbReference>
<feature type="zinc finger region" description="UBR-type" evidence="9">
    <location>
        <begin position="1"/>
        <end position="53"/>
    </location>
</feature>
<keyword evidence="7 10" id="KW-0862">Zinc</keyword>
<feature type="region of interest" description="Disordered" evidence="11">
    <location>
        <begin position="1836"/>
        <end position="1894"/>
    </location>
</feature>
<dbReference type="Pfam" id="PF18995">
    <property type="entry name" value="PRT6_C"/>
    <property type="match status" value="2"/>
</dbReference>
<keyword evidence="14" id="KW-1185">Reference proteome</keyword>
<keyword evidence="5 10" id="KW-0863">Zinc-finger</keyword>
<evidence type="ECO:0000259" key="12">
    <source>
        <dbReference type="PROSITE" id="PS51157"/>
    </source>
</evidence>
<dbReference type="Pfam" id="PF22960">
    <property type="entry name" value="WHD_UBR1"/>
    <property type="match status" value="1"/>
</dbReference>
<feature type="region of interest" description="Disordered" evidence="11">
    <location>
        <begin position="2166"/>
        <end position="2188"/>
    </location>
</feature>
<feature type="region of interest" description="Disordered" evidence="11">
    <location>
        <begin position="382"/>
        <end position="446"/>
    </location>
</feature>
<dbReference type="GO" id="GO:0008270">
    <property type="term" value="F:zinc ion binding"/>
    <property type="evidence" value="ECO:0007669"/>
    <property type="project" value="UniProtKB-UniRule"/>
</dbReference>
<evidence type="ECO:0000256" key="9">
    <source>
        <dbReference type="PROSITE-ProRule" id="PRU00508"/>
    </source>
</evidence>
<keyword evidence="4 10" id="KW-0479">Metal-binding</keyword>
<evidence type="ECO:0000256" key="4">
    <source>
        <dbReference type="ARBA" id="ARBA00022723"/>
    </source>
</evidence>
<feature type="compositionally biased region" description="Low complexity" evidence="11">
    <location>
        <begin position="1683"/>
        <end position="1705"/>
    </location>
</feature>
<evidence type="ECO:0000256" key="3">
    <source>
        <dbReference type="ARBA" id="ARBA00022679"/>
    </source>
</evidence>
<accession>A0A9W7XS01</accession>
<evidence type="ECO:0000313" key="14">
    <source>
        <dbReference type="Proteomes" id="UP001145021"/>
    </source>
</evidence>
<dbReference type="Gene3D" id="3.30.1390.10">
    <property type="match status" value="1"/>
</dbReference>
<dbReference type="SMART" id="SM00396">
    <property type="entry name" value="ZnF_UBR1"/>
    <property type="match status" value="1"/>
</dbReference>
<dbReference type="InterPro" id="IPR003769">
    <property type="entry name" value="ClpS_core"/>
</dbReference>
<dbReference type="InterPro" id="IPR042065">
    <property type="entry name" value="E3_ELL-like"/>
</dbReference>
<evidence type="ECO:0000256" key="6">
    <source>
        <dbReference type="ARBA" id="ARBA00022786"/>
    </source>
</evidence>
<feature type="region of interest" description="Disordered" evidence="11">
    <location>
        <begin position="286"/>
        <end position="335"/>
    </location>
</feature>
<keyword evidence="3 10" id="KW-0808">Transferase</keyword>
<evidence type="ECO:0000256" key="1">
    <source>
        <dbReference type="ARBA" id="ARBA00000900"/>
    </source>
</evidence>
<dbReference type="Pfam" id="PF02207">
    <property type="entry name" value="zf-UBR"/>
    <property type="match status" value="1"/>
</dbReference>